<dbReference type="Pfam" id="PF14146">
    <property type="entry name" value="DUF4305"/>
    <property type="match status" value="1"/>
</dbReference>
<gene>
    <name evidence="2" type="ORF">J2S07_004074</name>
</gene>
<feature type="transmembrane region" description="Helical" evidence="1">
    <location>
        <begin position="36"/>
        <end position="59"/>
    </location>
</feature>
<name>A0ABT9V9U7_9BACL</name>
<keyword evidence="3" id="KW-1185">Reference proteome</keyword>
<keyword evidence="1" id="KW-1133">Transmembrane helix</keyword>
<evidence type="ECO:0000313" key="2">
    <source>
        <dbReference type="EMBL" id="MDQ0157726.1"/>
    </source>
</evidence>
<keyword evidence="1" id="KW-0812">Transmembrane</keyword>
<evidence type="ECO:0000313" key="3">
    <source>
        <dbReference type="Proteomes" id="UP001231362"/>
    </source>
</evidence>
<evidence type="ECO:0000256" key="1">
    <source>
        <dbReference type="SAM" id="Phobius"/>
    </source>
</evidence>
<dbReference type="RefSeq" id="WP_307152174.1">
    <property type="nucleotide sequence ID" value="NZ_JAUSTU010000036.1"/>
</dbReference>
<organism evidence="2 3">
    <name type="scientific">Anoxybacillus andreesenii</name>
    <dbReference type="NCBI Taxonomy" id="1325932"/>
    <lineage>
        <taxon>Bacteria</taxon>
        <taxon>Bacillati</taxon>
        <taxon>Bacillota</taxon>
        <taxon>Bacilli</taxon>
        <taxon>Bacillales</taxon>
        <taxon>Anoxybacillaceae</taxon>
        <taxon>Anoxybacillus</taxon>
    </lineage>
</organism>
<proteinExistence type="predicted"/>
<feature type="transmembrane region" description="Helical" evidence="1">
    <location>
        <begin position="7"/>
        <end position="24"/>
    </location>
</feature>
<reference evidence="2 3" key="1">
    <citation type="submission" date="2023-07" db="EMBL/GenBank/DDBJ databases">
        <title>Genomic Encyclopedia of Type Strains, Phase IV (KMG-IV): sequencing the most valuable type-strain genomes for metagenomic binning, comparative biology and taxonomic classification.</title>
        <authorList>
            <person name="Goeker M."/>
        </authorList>
    </citation>
    <scope>NUCLEOTIDE SEQUENCE [LARGE SCALE GENOMIC DNA]</scope>
    <source>
        <strain evidence="2 3">DSM 23948</strain>
    </source>
</reference>
<dbReference type="GO" id="GO:0006508">
    <property type="term" value="P:proteolysis"/>
    <property type="evidence" value="ECO:0007669"/>
    <property type="project" value="UniProtKB-KW"/>
</dbReference>
<keyword evidence="2" id="KW-0645">Protease</keyword>
<protein>
    <submittedName>
        <fullName evidence="2">Membrane-bound ClpP family serine protease</fullName>
    </submittedName>
</protein>
<dbReference type="EMBL" id="JAUSTU010000036">
    <property type="protein sequence ID" value="MDQ0157726.1"/>
    <property type="molecule type" value="Genomic_DNA"/>
</dbReference>
<dbReference type="Proteomes" id="UP001231362">
    <property type="component" value="Unassembled WGS sequence"/>
</dbReference>
<dbReference type="InterPro" id="IPR025426">
    <property type="entry name" value="DUF4305"/>
</dbReference>
<dbReference type="GO" id="GO:0008233">
    <property type="term" value="F:peptidase activity"/>
    <property type="evidence" value="ECO:0007669"/>
    <property type="project" value="UniProtKB-KW"/>
</dbReference>
<keyword evidence="2" id="KW-0378">Hydrolase</keyword>
<comment type="caution">
    <text evidence="2">The sequence shown here is derived from an EMBL/GenBank/DDBJ whole genome shotgun (WGS) entry which is preliminary data.</text>
</comment>
<sequence length="69" mass="8080">MRQSTLFSGILYIVFGLFFTFFAIQNLQQTGEWGFFTYLLILLATFDIGGGLRMVFFHFKLKSIQKNKK</sequence>
<accession>A0ABT9V9U7</accession>
<keyword evidence="1" id="KW-0472">Membrane</keyword>